<dbReference type="EMBL" id="BOMY01000033">
    <property type="protein sequence ID" value="GIF22219.1"/>
    <property type="molecule type" value="Genomic_DNA"/>
</dbReference>
<organism evidence="2 3">
    <name type="scientific">Paractinoplanes tereljensis</name>
    <dbReference type="NCBI Taxonomy" id="571912"/>
    <lineage>
        <taxon>Bacteria</taxon>
        <taxon>Bacillati</taxon>
        <taxon>Actinomycetota</taxon>
        <taxon>Actinomycetes</taxon>
        <taxon>Micromonosporales</taxon>
        <taxon>Micromonosporaceae</taxon>
        <taxon>Paractinoplanes</taxon>
    </lineage>
</organism>
<dbReference type="PROSITE" id="PS51186">
    <property type="entry name" value="GNAT"/>
    <property type="match status" value="1"/>
</dbReference>
<dbReference type="Proteomes" id="UP000623608">
    <property type="component" value="Unassembled WGS sequence"/>
</dbReference>
<dbReference type="PANTHER" id="PTHR43792">
    <property type="entry name" value="GNAT FAMILY, PUTATIVE (AFU_ORTHOLOGUE AFUA_3G00765)-RELATED-RELATED"/>
    <property type="match status" value="1"/>
</dbReference>
<dbReference type="GO" id="GO:0016747">
    <property type="term" value="F:acyltransferase activity, transferring groups other than amino-acyl groups"/>
    <property type="evidence" value="ECO:0007669"/>
    <property type="project" value="InterPro"/>
</dbReference>
<protein>
    <recommendedName>
        <fullName evidence="1">N-acetyltransferase domain-containing protein</fullName>
    </recommendedName>
</protein>
<dbReference type="AlphaFoldDB" id="A0A919TUD9"/>
<sequence>MLTARLELRRPVLADAAAVLRIHQDRLACEHNPGDMIATRTQAVERCQGWIEHWERYGFGYWVLRRRGSEHVIGFCGVKVVRLHDEPVLNLFYRLEPAAWGSGLAGEAVAAVLGVARSEPYPVIARVRPANVASARVAAGAGLRRAEHLDTPGEDGPDWIWSL</sequence>
<evidence type="ECO:0000259" key="1">
    <source>
        <dbReference type="PROSITE" id="PS51186"/>
    </source>
</evidence>
<evidence type="ECO:0000313" key="3">
    <source>
        <dbReference type="Proteomes" id="UP000623608"/>
    </source>
</evidence>
<dbReference type="RefSeq" id="WP_203809473.1">
    <property type="nucleotide sequence ID" value="NZ_BOMY01000033.1"/>
</dbReference>
<name>A0A919TUD9_9ACTN</name>
<dbReference type="Gene3D" id="3.40.630.30">
    <property type="match status" value="1"/>
</dbReference>
<comment type="caution">
    <text evidence="2">The sequence shown here is derived from an EMBL/GenBank/DDBJ whole genome shotgun (WGS) entry which is preliminary data.</text>
</comment>
<feature type="domain" description="N-acetyltransferase" evidence="1">
    <location>
        <begin position="6"/>
        <end position="163"/>
    </location>
</feature>
<dbReference type="InterPro" id="IPR016181">
    <property type="entry name" value="Acyl_CoA_acyltransferase"/>
</dbReference>
<proteinExistence type="predicted"/>
<reference evidence="2" key="1">
    <citation type="submission" date="2021-01" db="EMBL/GenBank/DDBJ databases">
        <title>Whole genome shotgun sequence of Actinoplanes tereljensis NBRC 105297.</title>
        <authorList>
            <person name="Komaki H."/>
            <person name="Tamura T."/>
        </authorList>
    </citation>
    <scope>NUCLEOTIDE SEQUENCE</scope>
    <source>
        <strain evidence="2">NBRC 105297</strain>
    </source>
</reference>
<keyword evidence="3" id="KW-1185">Reference proteome</keyword>
<dbReference type="Pfam" id="PF13302">
    <property type="entry name" value="Acetyltransf_3"/>
    <property type="match status" value="1"/>
</dbReference>
<dbReference type="PANTHER" id="PTHR43792:SF1">
    <property type="entry name" value="N-ACETYLTRANSFERASE DOMAIN-CONTAINING PROTEIN"/>
    <property type="match status" value="1"/>
</dbReference>
<evidence type="ECO:0000313" key="2">
    <source>
        <dbReference type="EMBL" id="GIF22219.1"/>
    </source>
</evidence>
<dbReference type="InterPro" id="IPR051531">
    <property type="entry name" value="N-acetyltransferase"/>
</dbReference>
<dbReference type="InterPro" id="IPR000182">
    <property type="entry name" value="GNAT_dom"/>
</dbReference>
<gene>
    <name evidence="2" type="ORF">Ate02nite_49490</name>
</gene>
<dbReference type="SUPFAM" id="SSF55729">
    <property type="entry name" value="Acyl-CoA N-acyltransferases (Nat)"/>
    <property type="match status" value="1"/>
</dbReference>
<accession>A0A919TUD9</accession>